<dbReference type="PANTHER" id="PTHR45527">
    <property type="entry name" value="NONRIBOSOMAL PEPTIDE SYNTHETASE"/>
    <property type="match status" value="1"/>
</dbReference>
<dbReference type="Pfam" id="PF13193">
    <property type="entry name" value="AMP-binding_C"/>
    <property type="match status" value="3"/>
</dbReference>
<feature type="domain" description="Carrier" evidence="8">
    <location>
        <begin position="969"/>
        <end position="1044"/>
    </location>
</feature>
<keyword evidence="6" id="KW-0045">Antibiotic biosynthesis</keyword>
<comment type="caution">
    <text evidence="9">The sequence shown here is derived from an EMBL/GenBank/DDBJ whole genome shotgun (WGS) entry which is preliminary data.</text>
</comment>
<dbReference type="NCBIfam" id="TIGR01720">
    <property type="entry name" value="NRPS-para261"/>
    <property type="match status" value="1"/>
</dbReference>
<dbReference type="InterPro" id="IPR020806">
    <property type="entry name" value="PKS_PP-bd"/>
</dbReference>
<dbReference type="SMART" id="SM00823">
    <property type="entry name" value="PKS_PP"/>
    <property type="match status" value="3"/>
</dbReference>
<dbReference type="FunFam" id="1.10.1200.10:FF:000005">
    <property type="entry name" value="Nonribosomal peptide synthetase 1"/>
    <property type="match status" value="2"/>
</dbReference>
<dbReference type="GO" id="GO:0072330">
    <property type="term" value="P:monocarboxylic acid biosynthetic process"/>
    <property type="evidence" value="ECO:0007669"/>
    <property type="project" value="UniProtKB-ARBA"/>
</dbReference>
<keyword evidence="3" id="KW-0596">Phosphopantetheine</keyword>
<dbReference type="GO" id="GO:0003824">
    <property type="term" value="F:catalytic activity"/>
    <property type="evidence" value="ECO:0007669"/>
    <property type="project" value="InterPro"/>
</dbReference>
<dbReference type="PROSITE" id="PS50075">
    <property type="entry name" value="CARRIER"/>
    <property type="match status" value="3"/>
</dbReference>
<sequence>MSWSMADRQPLTAAQQGIWYAQKLNPDNVFQVSEYLEIQGSVDPELFERALLITLEEQESARVRFLEDDSGIWQYVVPAEIQLEYLDLTGQADPRAAAVRIIDERLERPFDLENGPHFRDTLFKLADDRFTYFNRNHHIISDGAGGRLYVQRLAAVYSGLVAGTDYGPTPFAGLSEFIAEESAYRASEKFVRDREFWRARAARRAEPVSLTVRTAAATARYRRTAAPVPPSILEDLKLVSRGARGTWPVGLVAAVGAYLSAATGARTVPIGFPLQARTTPVLRTTPGMVSNILPLILDITPATTFAELLRQATADARAVIRHQRYRQEDVSSDLQAAGGGTRLAAVNVNVMPFDYDTTFAGHPVSAHNVSNGVVDDIEISALDRNDGREVQLIFDGNSDLYTDREIADHHARFLRFLERVTQQPDVPLGRIDLLTEPEAQRLRDDWDAARRTGDGLRHIVTHVREHARSRPGAVAVTDEHGDTDYRTLAAKAGAVSHALYAAGVRRGDVVGLLAVPGADFVAAVLGTLGTGAAYLPIDPHAPVSRSASLLERCRVAALIAPEERAETVSGLTAELSRELPLLGVPAGPEPGAEPPPVAGAGDDLAYVLFTSGSTGTPKGAMVHHRGMNNHLLAKIEDCGLTAADTVVQNAPLTFDISVWQMLAPLVVGGRVRVVGRETAADPWALFGLVAAERVPVLEVVPSLLHAALESWSAPGAQPMPLPDLRLLMVTGEALPREVCERWLRERPGTPLINAFGPTECSDDVTHALIDSLETLSAGPVPIGRPVRNTRLYVLDDRLCPVPPGTPGELYVAGTGVGRGYLDDPVRTASVFVADPFTDESGARMYRTGDYVRLDDQGRFVFLERRDHQVKLRGHRIELGEIESVLVAHPAVAQAVVVIREDRAGENRLVAYTVGEAGEAELREHAATALPDYMIPSAYVALDVLPLTANGKLDRAALPVPEAGSGGGRGPRSPREEILCRVFAEVLGVPRVGIDDDFFGLGGHSLLATRLVSRVRSVLRAELTIRDVFEHPTVAGLARVLSGAGEGRDAVRAETRPQEIPLSFAQQRLWFLDRLDQDGGMYHVPLAVRLRGSLDVAALQGALNGVVARHEALRTVFPEVDGEPRQEVLAGVRLPLPVREVSEGELAGELAGAVGRRFDLARELPLRAVLFRVGADEFVLLLVLHHIAGDGWSLAPLMRDLGACYGGRELPELPVQYADYALWQRRMLGAEDDPGSVASRQLAFWREALAGLPEVLELPVDRARPAVASYRGERVPWRLDGGIHEAVAGLARECGASVFMVLQAGLAALYTRLGAGTDIPVGTAVAGRTDEALDDLVGFFVNTLVLRTDTSGDPTFRELVKRVREWDLAAYAHQDVPFERLVEVLNPERSLARHPLFQTLLVLQNAPEPDLDLPGVIPSVEGIAAGAAKFDLTFDLHETFDDKGRPAGIEGEIEYALDLFDPEGVSALCARFARVLELLLTAPDTPVSGQDLTDSAERSLLLESWGRGARLEPGADVVEQLERQAVRTPDAVAVVCGAEQLTYGELAARADRLARVLVAAGVGRDQLVAVALPRSLDLVAALWAVLKAGAGYVPVDPDLPAGRAGYIMADAGAGFLVTTEALAGRLPVSGVEPVLVDRLSEVPVDEWRPVAVAAGNLAYVLYTSGSTGRPKGVAVTRGGLANVLADMGERFEVTSRARFLAVTTFGFDISNVEIFVPLLAGGRLILAEREEVLDPARLLGLIDRSGATFLQATPTFCQALTAEEPNALAGLQVLMGGEAIPAPLSDAVRSVAWDLTNGYGPTETSIYSVAGTVEGPAGTVPGMGRPVAGTDVYVLDERLRPVPVGVPGELYIAGAGVARGYVGRPGLTAERFVADPFGVSGSRMYRTGDLVHWRRDGTLVYLGRSDDQVKIRGFRIEPGEIEAVLSEHPRVTRAAVVVREDRPGDKQLVAYVVGDAAEDEDNAGLRDLVAGRLPGYMVPSAFVALDALPLTASGKLDRRALPAPAAASGGEGRAPRTAREHRLAEIFRDLLGVERVTIDDNFFDLGGHSLLATRLLSRIRTTEDSELSVRAVFENPTIARLARHLDTATSTGRTPLTRVRRPDRVPLSYAQQRLWFLHQLDADSGMYNIPLAIRLRGTLDQAAVQQALNDVVARHEALRTLFPATDGQPHQVVLPTADVPLTVAEPHEDRLMEVLAAEAARGFDLASEPPLRAALFETGPDDHVLLVVVHHIAGDGWSLAPLLRDLEAAYRKRGLPELPVQYADYALWQRRVLGSEDDPDSVISRQLAYWKEALAGLPDVLDLPADRPRPAVASHRGGRLDWELDAATHQALTALARESGVSLFMVMQAAVAALFTRLGAGTDIPLGTAVAGRTDEALDDIVGFFVNTLVLRTDTSGNPTFRELLDRVRETDLSAFAHQDVPFERLVELLNPERSLGRHPLFQTMLTLQNTPEPDLDLPGVVPSAVDVTGGPAKFDLLLDLRETFDDRGRPAGIEATAEFARDLYDAAAIGTLCGRLARVLGQVTADPGRRLAAIAVLAADEVERQLTVWGRGEAAAPPTDLVRAFAGRAARTPDAVAVVSGDREVSYAELDAQSSRWAHWLRDQGVVRGTPVALLLDRSIDLVVAELAVVKAGGFYVPLHDAYPADRLAWIVRDVAAPVLLTDRTTLPEGLAEAVGTVLPVTTAADRAAAYPASPPQPEAMAAGQLAYVMYTSGTTGRPKGVMVSHGSVVDLVLDARFGDGAHDSVLMHSSHAFDASTYELWTPLLHGGRVVIAPGGHLGPQELRTAVARHGITAVFLTTALFNAIALEEPQAFDGLREILFGGEKVSVEAVDRAVAACPDVRVSHVYGPTEATTYATAWPVPVDREAGAGVPIGVPMSGMRAYVLDASLQLLPAGATGELYLSGSGLAHGYHGRAGLTAERFVADPFGEPGARMYRTGDLVRWTSEGAVDYVGRADDQVKIRGFRIEPAEIETVLAGHERVTQAVVIVREDRPGDKQLVAYVVGDTSDLREYAAAHLPAYMVPSAFLALDALPLTVNGKLDKRALPAPTSTGSRHSEGPGTERERILCEVFAGVLGRASVGIDDGFFDLGGDSIASIQLVSRARKAGLVLTAREVFEHKTVRELAAVAVPDRPDTVPGRTGVGSVELLPIMHWLRAGGGPVREFNQAYAVPVPATLTLDRLIAVLGTVLRQHDALRARLTIAADGTWGLRIPEPGSGPDPAVLVRRVEVASPADTDLVARETEAARIRLDPESGVMMQAVWFDHGPETEGRLLLVVHHLVIDGVSWRILLPDLAAADQGAALEPVGTSLLGWSQALAEAAVQPRWSEQLPYWQGVLGSGEPELGARRLDPARDKLATARSHVVSLSQELTEALLTSVPARFNAGVNDVLLTALALAARQWRPQHTRDGLLVDLESHGRHEDALGAGHDLTRTVGWFTSMYPVRLAPPQLDWAEVTAAGQATGNALKQVKEQLRGVPDHGLGFGLLRYLNPGTAPALAACPVPQVGFNYLGRFTADTTDGHWVAIAEAGTAVGEEDMPFVHALEINAATYDTADGPRLEAGLSWPAALFDPDDIQHLGDLWQQALQALHAHAENPDAGGLTPSDLTLVGLSQHHINLLEEEEDGYDDEFAEDGLDEDGLDEDDRRQGS</sequence>
<comment type="cofactor">
    <cofactor evidence="1">
        <name>pantetheine 4'-phosphate</name>
        <dbReference type="ChEBI" id="CHEBI:47942"/>
    </cofactor>
</comment>
<dbReference type="GO" id="GO:0005829">
    <property type="term" value="C:cytosol"/>
    <property type="evidence" value="ECO:0007669"/>
    <property type="project" value="TreeGrafter"/>
</dbReference>
<dbReference type="SUPFAM" id="SSF47336">
    <property type="entry name" value="ACP-like"/>
    <property type="match status" value="3"/>
</dbReference>
<name>A0A420V412_9ACTN</name>
<dbReference type="FunFam" id="2.30.38.10:FF:000001">
    <property type="entry name" value="Non-ribosomal peptide synthetase PvdI"/>
    <property type="match status" value="2"/>
</dbReference>
<dbReference type="NCBIfam" id="TIGR01733">
    <property type="entry name" value="AA-adenyl-dom"/>
    <property type="match status" value="3"/>
</dbReference>
<dbReference type="GO" id="GO:0044550">
    <property type="term" value="P:secondary metabolite biosynthetic process"/>
    <property type="evidence" value="ECO:0007669"/>
    <property type="project" value="UniProtKB-ARBA"/>
</dbReference>
<keyword evidence="10" id="KW-1185">Reference proteome</keyword>
<dbReference type="FunFam" id="3.40.50.12780:FF:000012">
    <property type="entry name" value="Non-ribosomal peptide synthetase"/>
    <property type="match status" value="2"/>
</dbReference>
<evidence type="ECO:0000256" key="4">
    <source>
        <dbReference type="ARBA" id="ARBA00022553"/>
    </source>
</evidence>
<dbReference type="FunFam" id="3.30.559.10:FF:000012">
    <property type="entry name" value="Non-ribosomal peptide synthetase"/>
    <property type="match status" value="1"/>
</dbReference>
<proteinExistence type="inferred from homology"/>
<dbReference type="Pfam" id="PF00501">
    <property type="entry name" value="AMP-binding"/>
    <property type="match status" value="3"/>
</dbReference>
<dbReference type="Pfam" id="PF00668">
    <property type="entry name" value="Condensation"/>
    <property type="match status" value="4"/>
</dbReference>
<dbReference type="CDD" id="cd19540">
    <property type="entry name" value="LCL_NRPS-like"/>
    <property type="match status" value="2"/>
</dbReference>
<dbReference type="Proteomes" id="UP000028058">
    <property type="component" value="Unassembled WGS sequence"/>
</dbReference>
<evidence type="ECO:0000256" key="3">
    <source>
        <dbReference type="ARBA" id="ARBA00022450"/>
    </source>
</evidence>
<evidence type="ECO:0000256" key="6">
    <source>
        <dbReference type="ARBA" id="ARBA00023194"/>
    </source>
</evidence>
<dbReference type="PROSITE" id="PS00012">
    <property type="entry name" value="PHOSPHOPANTETHEINE"/>
    <property type="match status" value="3"/>
</dbReference>
<dbReference type="EMBL" id="JNAD02000005">
    <property type="protein sequence ID" value="RKM95947.1"/>
    <property type="molecule type" value="Genomic_DNA"/>
</dbReference>
<dbReference type="InterPro" id="IPR025110">
    <property type="entry name" value="AMP-bd_C"/>
</dbReference>
<dbReference type="InterPro" id="IPR006162">
    <property type="entry name" value="Ppantetheine_attach_site"/>
</dbReference>
<protein>
    <submittedName>
        <fullName evidence="9">Amino acid adenylation domain-containing protein</fullName>
    </submittedName>
</protein>
<comment type="similarity">
    <text evidence="2">Belongs to the ATP-dependent AMP-binding enzyme family.</text>
</comment>
<accession>A0A420V412</accession>
<keyword evidence="5" id="KW-0677">Repeat</keyword>
<evidence type="ECO:0000256" key="1">
    <source>
        <dbReference type="ARBA" id="ARBA00001957"/>
    </source>
</evidence>
<reference evidence="9 10" key="1">
    <citation type="journal article" date="2014" name="Genome Announc.">
        <title>Draft Genome Sequence of Streptomyces fradiae ATCC 19609, a Strain Highly Sensitive to Antibiotics.</title>
        <authorList>
            <person name="Bekker O.B."/>
            <person name="Klimina K.M."/>
            <person name="Vatlin A.A."/>
            <person name="Zakharevich N.V."/>
            <person name="Kasianov A.S."/>
            <person name="Danilenko V.N."/>
        </authorList>
    </citation>
    <scope>NUCLEOTIDE SEQUENCE [LARGE SCALE GENOMIC DNA]</scope>
    <source>
        <strain evidence="9 10">ATCC 19609</strain>
    </source>
</reference>
<dbReference type="FunFam" id="3.40.50.980:FF:000001">
    <property type="entry name" value="Non-ribosomal peptide synthetase"/>
    <property type="match status" value="2"/>
</dbReference>
<dbReference type="GO" id="GO:0008610">
    <property type="term" value="P:lipid biosynthetic process"/>
    <property type="evidence" value="ECO:0007669"/>
    <property type="project" value="UniProtKB-ARBA"/>
</dbReference>
<dbReference type="InterPro" id="IPR020845">
    <property type="entry name" value="AMP-binding_CS"/>
</dbReference>
<feature type="domain" description="Carrier" evidence="8">
    <location>
        <begin position="3059"/>
        <end position="3133"/>
    </location>
</feature>
<dbReference type="InterPro" id="IPR045851">
    <property type="entry name" value="AMP-bd_C_sf"/>
</dbReference>
<evidence type="ECO:0000313" key="10">
    <source>
        <dbReference type="Proteomes" id="UP000028058"/>
    </source>
</evidence>
<dbReference type="InterPro" id="IPR010071">
    <property type="entry name" value="AA_adenyl_dom"/>
</dbReference>
<organism evidence="9 10">
    <name type="scientific">Streptomyces xinghaiensis</name>
    <dbReference type="NCBI Taxonomy" id="1038928"/>
    <lineage>
        <taxon>Bacteria</taxon>
        <taxon>Bacillati</taxon>
        <taxon>Actinomycetota</taxon>
        <taxon>Actinomycetes</taxon>
        <taxon>Kitasatosporales</taxon>
        <taxon>Streptomycetaceae</taxon>
        <taxon>Streptomyces</taxon>
    </lineage>
</organism>
<dbReference type="Gene3D" id="3.30.559.10">
    <property type="entry name" value="Chloramphenicol acetyltransferase-like domain"/>
    <property type="match status" value="4"/>
</dbReference>
<dbReference type="InterPro" id="IPR001242">
    <property type="entry name" value="Condensation_dom"/>
</dbReference>
<dbReference type="Gene3D" id="2.30.38.10">
    <property type="entry name" value="Luciferase, Domain 3"/>
    <property type="match status" value="3"/>
</dbReference>
<dbReference type="PROSITE" id="PS00455">
    <property type="entry name" value="AMP_BINDING"/>
    <property type="match status" value="3"/>
</dbReference>
<dbReference type="FunFam" id="1.10.1200.10:FF:000016">
    <property type="entry name" value="Non-ribosomal peptide synthase"/>
    <property type="match status" value="1"/>
</dbReference>
<dbReference type="GO" id="GO:0043041">
    <property type="term" value="P:amino acid activation for nonribosomal peptide biosynthetic process"/>
    <property type="evidence" value="ECO:0007669"/>
    <property type="project" value="TreeGrafter"/>
</dbReference>
<dbReference type="OrthoDB" id="2472181at2"/>
<dbReference type="RefSeq" id="WP_120714811.1">
    <property type="nucleotide sequence ID" value="NZ_JNAD02000005.1"/>
</dbReference>
<dbReference type="Gene3D" id="3.30.559.30">
    <property type="entry name" value="Nonribosomal peptide synthetase, condensation domain"/>
    <property type="match status" value="4"/>
</dbReference>
<gene>
    <name evidence="9" type="ORF">SFRA_013140</name>
</gene>
<dbReference type="Gene3D" id="3.30.300.30">
    <property type="match status" value="3"/>
</dbReference>
<evidence type="ECO:0000256" key="7">
    <source>
        <dbReference type="SAM" id="MobiDB-lite"/>
    </source>
</evidence>
<dbReference type="PANTHER" id="PTHR45527:SF1">
    <property type="entry name" value="FATTY ACID SYNTHASE"/>
    <property type="match status" value="1"/>
</dbReference>
<dbReference type="SUPFAM" id="SSF52777">
    <property type="entry name" value="CoA-dependent acyltransferases"/>
    <property type="match status" value="8"/>
</dbReference>
<dbReference type="InterPro" id="IPR023213">
    <property type="entry name" value="CAT-like_dom_sf"/>
</dbReference>
<evidence type="ECO:0000256" key="5">
    <source>
        <dbReference type="ARBA" id="ARBA00022737"/>
    </source>
</evidence>
<dbReference type="Pfam" id="PF00550">
    <property type="entry name" value="PP-binding"/>
    <property type="match status" value="3"/>
</dbReference>
<dbReference type="FunFam" id="3.30.300.30:FF:000010">
    <property type="entry name" value="Enterobactin synthetase component F"/>
    <property type="match status" value="3"/>
</dbReference>
<dbReference type="SUPFAM" id="SSF56801">
    <property type="entry name" value="Acetyl-CoA synthetase-like"/>
    <property type="match status" value="3"/>
</dbReference>
<dbReference type="CDD" id="cd12117">
    <property type="entry name" value="A_NRPS_Srf_like"/>
    <property type="match status" value="1"/>
</dbReference>
<dbReference type="Gene3D" id="3.40.50.980">
    <property type="match status" value="6"/>
</dbReference>
<dbReference type="CDD" id="cd05930">
    <property type="entry name" value="A_NRPS"/>
    <property type="match status" value="2"/>
</dbReference>
<dbReference type="InterPro" id="IPR010060">
    <property type="entry name" value="NRPS_synth"/>
</dbReference>
<dbReference type="InterPro" id="IPR009081">
    <property type="entry name" value="PP-bd_ACP"/>
</dbReference>
<feature type="region of interest" description="Disordered" evidence="7">
    <location>
        <begin position="3620"/>
        <end position="3648"/>
    </location>
</feature>
<evidence type="ECO:0000259" key="8">
    <source>
        <dbReference type="PROSITE" id="PS50075"/>
    </source>
</evidence>
<evidence type="ECO:0000313" key="9">
    <source>
        <dbReference type="EMBL" id="RKM95947.1"/>
    </source>
</evidence>
<keyword evidence="4" id="KW-0597">Phosphoprotein</keyword>
<feature type="compositionally biased region" description="Acidic residues" evidence="7">
    <location>
        <begin position="3620"/>
        <end position="3641"/>
    </location>
</feature>
<dbReference type="InterPro" id="IPR000873">
    <property type="entry name" value="AMP-dep_synth/lig_dom"/>
</dbReference>
<dbReference type="Gene3D" id="1.10.1200.10">
    <property type="entry name" value="ACP-like"/>
    <property type="match status" value="3"/>
</dbReference>
<dbReference type="GO" id="GO:0017000">
    <property type="term" value="P:antibiotic biosynthetic process"/>
    <property type="evidence" value="ECO:0007669"/>
    <property type="project" value="UniProtKB-KW"/>
</dbReference>
<dbReference type="InterPro" id="IPR036736">
    <property type="entry name" value="ACP-like_sf"/>
</dbReference>
<feature type="domain" description="Carrier" evidence="8">
    <location>
        <begin position="2013"/>
        <end position="2088"/>
    </location>
</feature>
<dbReference type="GO" id="GO:0031177">
    <property type="term" value="F:phosphopantetheine binding"/>
    <property type="evidence" value="ECO:0007669"/>
    <property type="project" value="InterPro"/>
</dbReference>
<dbReference type="NCBIfam" id="NF003417">
    <property type="entry name" value="PRK04813.1"/>
    <property type="match status" value="3"/>
</dbReference>
<evidence type="ECO:0000256" key="2">
    <source>
        <dbReference type="ARBA" id="ARBA00006432"/>
    </source>
</evidence>